<sequence length="341" mass="36093">MDGEGGRTVGTPQADDGAFELPAVLARLDADDRDEQRAAVAAVRDTLADDPAVCLPTVPKLRRLLGDADVDFYGEVAYCLAELATESTADVAPSTDEIVAFAVENPERPATAELLRCLATIAADQPSAVVDHADAIAGVIDRRPGYDRRGLKIFQQLSAAQPGAIQSAVPVLTAALEDDPERHGVAVLSAVGRLARSETPLPTLEFVDPALELVDHDAVPLRRNAVGCLADVARRTPTAVEPAVPELATALEHDDGETRANAAVAIARVTAELTSVLEPVREPLLERLDDDHDRVRANAAVALGYGRVDAATDRLSTLAHEDPNPDVRERASWALDQVSSA</sequence>
<dbReference type="SUPFAM" id="SSF48371">
    <property type="entry name" value="ARM repeat"/>
    <property type="match status" value="1"/>
</dbReference>
<dbReference type="AlphaFoldDB" id="A0A8T8E1D9"/>
<dbReference type="RefSeq" id="WP_204747853.1">
    <property type="nucleotide sequence ID" value="NZ_CP069188.1"/>
</dbReference>
<dbReference type="Gene3D" id="1.25.10.10">
    <property type="entry name" value="Leucine-rich Repeat Variant"/>
    <property type="match status" value="3"/>
</dbReference>
<protein>
    <submittedName>
        <fullName evidence="1">HEAT repeat domain-containing protein</fullName>
    </submittedName>
</protein>
<gene>
    <name evidence="1" type="ORF">JMJ58_20735</name>
</gene>
<organism evidence="1 2">
    <name type="scientific">Haloterrigena salifodinae</name>
    <dbReference type="NCBI Taxonomy" id="2675099"/>
    <lineage>
        <taxon>Archaea</taxon>
        <taxon>Methanobacteriati</taxon>
        <taxon>Methanobacteriota</taxon>
        <taxon>Stenosarchaea group</taxon>
        <taxon>Halobacteria</taxon>
        <taxon>Halobacteriales</taxon>
        <taxon>Natrialbaceae</taxon>
        <taxon>Haloterrigena</taxon>
    </lineage>
</organism>
<dbReference type="Pfam" id="PF13646">
    <property type="entry name" value="HEAT_2"/>
    <property type="match status" value="1"/>
</dbReference>
<dbReference type="InterPro" id="IPR011989">
    <property type="entry name" value="ARM-like"/>
</dbReference>
<name>A0A8T8E1D9_9EURY</name>
<keyword evidence="2" id="KW-1185">Reference proteome</keyword>
<dbReference type="Proteomes" id="UP000637819">
    <property type="component" value="Chromosome"/>
</dbReference>
<dbReference type="InterPro" id="IPR016024">
    <property type="entry name" value="ARM-type_fold"/>
</dbReference>
<proteinExistence type="predicted"/>
<dbReference type="EMBL" id="CP069188">
    <property type="protein sequence ID" value="QRV15296.1"/>
    <property type="molecule type" value="Genomic_DNA"/>
</dbReference>
<dbReference type="OrthoDB" id="197870at2157"/>
<evidence type="ECO:0000313" key="1">
    <source>
        <dbReference type="EMBL" id="QRV15296.1"/>
    </source>
</evidence>
<reference evidence="1 2" key="1">
    <citation type="submission" date="2021-01" db="EMBL/GenBank/DDBJ databases">
        <title>Genome Sequence and Methylation Pattern of Haloterrigena salifodinae BOL5-1, An Extremely Halophilic Archaeon from a Bolivian Salt Mine.</title>
        <authorList>
            <person name="DasSarma P."/>
            <person name="Anton B.P."/>
            <person name="DasSarma S.L."/>
            <person name="von Ehrenheim H.A.L."/>
            <person name="Martinez F.L."/>
            <person name="Guzman D."/>
            <person name="Roberts R.J."/>
            <person name="DasSarma S."/>
        </authorList>
    </citation>
    <scope>NUCLEOTIDE SEQUENCE [LARGE SCALE GENOMIC DNA]</scope>
    <source>
        <strain evidence="1 2">BOL5-1</strain>
    </source>
</reference>
<dbReference type="GeneID" id="62877605"/>
<evidence type="ECO:0000313" key="2">
    <source>
        <dbReference type="Proteomes" id="UP000637819"/>
    </source>
</evidence>
<accession>A0A8T8E1D9</accession>
<dbReference type="KEGG" id="hsal:JMJ58_20735"/>